<proteinExistence type="predicted"/>
<dbReference type="AlphaFoldDB" id="A0AAN9LZG3"/>
<name>A0AAN9LZG3_PHACN</name>
<reference evidence="1 2" key="1">
    <citation type="submission" date="2024-01" db="EMBL/GenBank/DDBJ databases">
        <title>The genomes of 5 underutilized Papilionoideae crops provide insights into root nodulation and disease resistanc.</title>
        <authorList>
            <person name="Jiang F."/>
        </authorList>
    </citation>
    <scope>NUCLEOTIDE SEQUENCE [LARGE SCALE GENOMIC DNA]</scope>
    <source>
        <strain evidence="1">JINMINGXINNONG_FW02</strain>
        <tissue evidence="1">Leaves</tissue>
    </source>
</reference>
<dbReference type="Proteomes" id="UP001374584">
    <property type="component" value="Unassembled WGS sequence"/>
</dbReference>
<protein>
    <submittedName>
        <fullName evidence="1">Uncharacterized protein</fullName>
    </submittedName>
</protein>
<sequence length="108" mass="12240">MNPASLEWEPRPLMHALCAGSGRAEALEMRQEVWSVERGCQKEQWNGVAGLHEIRTEVRKVNSGMGCAGVRNKKRDAKTKTVKWAVRVKRGGDKRGVEDDIHEMFNDH</sequence>
<organism evidence="1 2">
    <name type="scientific">Phaseolus coccineus</name>
    <name type="common">Scarlet runner bean</name>
    <name type="synonym">Phaseolus multiflorus</name>
    <dbReference type="NCBI Taxonomy" id="3886"/>
    <lineage>
        <taxon>Eukaryota</taxon>
        <taxon>Viridiplantae</taxon>
        <taxon>Streptophyta</taxon>
        <taxon>Embryophyta</taxon>
        <taxon>Tracheophyta</taxon>
        <taxon>Spermatophyta</taxon>
        <taxon>Magnoliopsida</taxon>
        <taxon>eudicotyledons</taxon>
        <taxon>Gunneridae</taxon>
        <taxon>Pentapetalae</taxon>
        <taxon>rosids</taxon>
        <taxon>fabids</taxon>
        <taxon>Fabales</taxon>
        <taxon>Fabaceae</taxon>
        <taxon>Papilionoideae</taxon>
        <taxon>50 kb inversion clade</taxon>
        <taxon>NPAAA clade</taxon>
        <taxon>indigoferoid/millettioid clade</taxon>
        <taxon>Phaseoleae</taxon>
        <taxon>Phaseolus</taxon>
    </lineage>
</organism>
<gene>
    <name evidence="1" type="ORF">VNO80_25901</name>
</gene>
<evidence type="ECO:0000313" key="2">
    <source>
        <dbReference type="Proteomes" id="UP001374584"/>
    </source>
</evidence>
<accession>A0AAN9LZG3</accession>
<dbReference type="EMBL" id="JAYMYR010000009">
    <property type="protein sequence ID" value="KAK7342943.1"/>
    <property type="molecule type" value="Genomic_DNA"/>
</dbReference>
<evidence type="ECO:0000313" key="1">
    <source>
        <dbReference type="EMBL" id="KAK7342943.1"/>
    </source>
</evidence>
<keyword evidence="2" id="KW-1185">Reference proteome</keyword>
<comment type="caution">
    <text evidence="1">The sequence shown here is derived from an EMBL/GenBank/DDBJ whole genome shotgun (WGS) entry which is preliminary data.</text>
</comment>